<dbReference type="PROSITE" id="PS50144">
    <property type="entry name" value="MATH"/>
    <property type="match status" value="2"/>
</dbReference>
<dbReference type="EMBL" id="BSYR01000031">
    <property type="protein sequence ID" value="GMI98271.1"/>
    <property type="molecule type" value="Genomic_DNA"/>
</dbReference>
<sequence length="320" mass="36588">MDKYNFCSSGGSSNNDVVRYTRDIPPAHYSFKIEAFSLLSDSNVEKIESGIFEAGGYKWRMVLYPNGNAKSNGKDFVSLYLAIEETKSLPQRWEVNAEIKLFVFDQKENNYLTVQDSHNGGINRFHEMKTEWGISKLIPLETFKDTCNNGYLCNDSCVFGAEVFVIKPGGKYECFSMVKNPGNSTHTWELEKFSTLKETSYLSKPFTVGGRKWKIKVYPQGDGKAKGDWLSAYLNLSDAETLPPKGKVRADYKLRVIDQRRDQHVEKTGKQWFSKEDNTWGYRNTIRLGDLHEKSKGFVMNDTLIVEAQITIISVTKFLH</sequence>
<dbReference type="CDD" id="cd00121">
    <property type="entry name" value="MATH"/>
    <property type="match status" value="2"/>
</dbReference>
<name>A0A9W7MF47_HIBTR</name>
<dbReference type="SMART" id="SM00061">
    <property type="entry name" value="MATH"/>
    <property type="match status" value="2"/>
</dbReference>
<dbReference type="Proteomes" id="UP001165190">
    <property type="component" value="Unassembled WGS sequence"/>
</dbReference>
<dbReference type="InterPro" id="IPR002083">
    <property type="entry name" value="MATH/TRAF_dom"/>
</dbReference>
<keyword evidence="3" id="KW-1185">Reference proteome</keyword>
<evidence type="ECO:0000259" key="1">
    <source>
        <dbReference type="PROSITE" id="PS50144"/>
    </source>
</evidence>
<reference evidence="2" key="1">
    <citation type="submission" date="2023-05" db="EMBL/GenBank/DDBJ databases">
        <title>Genome and transcriptome analyses reveal genes involved in the formation of fine ridges on petal epidermal cells in Hibiscus trionum.</title>
        <authorList>
            <person name="Koshimizu S."/>
            <person name="Masuda S."/>
            <person name="Ishii T."/>
            <person name="Shirasu K."/>
            <person name="Hoshino A."/>
            <person name="Arita M."/>
        </authorList>
    </citation>
    <scope>NUCLEOTIDE SEQUENCE</scope>
    <source>
        <strain evidence="2">Hamamatsu line</strain>
    </source>
</reference>
<comment type="caution">
    <text evidence="2">The sequence shown here is derived from an EMBL/GenBank/DDBJ whole genome shotgun (WGS) entry which is preliminary data.</text>
</comment>
<protein>
    <recommendedName>
        <fullName evidence="1">MATH domain-containing protein</fullName>
    </recommendedName>
</protein>
<proteinExistence type="predicted"/>
<organism evidence="2 3">
    <name type="scientific">Hibiscus trionum</name>
    <name type="common">Flower of an hour</name>
    <dbReference type="NCBI Taxonomy" id="183268"/>
    <lineage>
        <taxon>Eukaryota</taxon>
        <taxon>Viridiplantae</taxon>
        <taxon>Streptophyta</taxon>
        <taxon>Embryophyta</taxon>
        <taxon>Tracheophyta</taxon>
        <taxon>Spermatophyta</taxon>
        <taxon>Magnoliopsida</taxon>
        <taxon>eudicotyledons</taxon>
        <taxon>Gunneridae</taxon>
        <taxon>Pentapetalae</taxon>
        <taxon>rosids</taxon>
        <taxon>malvids</taxon>
        <taxon>Malvales</taxon>
        <taxon>Malvaceae</taxon>
        <taxon>Malvoideae</taxon>
        <taxon>Hibiscus</taxon>
    </lineage>
</organism>
<gene>
    <name evidence="2" type="ORF">HRI_003496400</name>
</gene>
<dbReference type="OrthoDB" id="986211at2759"/>
<evidence type="ECO:0000313" key="3">
    <source>
        <dbReference type="Proteomes" id="UP001165190"/>
    </source>
</evidence>
<accession>A0A9W7MF47</accession>
<dbReference type="Pfam" id="PF22486">
    <property type="entry name" value="MATH_2"/>
    <property type="match status" value="2"/>
</dbReference>
<dbReference type="AlphaFoldDB" id="A0A9W7MF47"/>
<dbReference type="InterPro" id="IPR008974">
    <property type="entry name" value="TRAF-like"/>
</dbReference>
<dbReference type="Gene3D" id="2.60.210.10">
    <property type="entry name" value="Apoptosis, Tumor Necrosis Factor Receptor Associated Protein 2, Chain A"/>
    <property type="match status" value="2"/>
</dbReference>
<dbReference type="PANTHER" id="PTHR46162:SF55">
    <property type="entry name" value="MATH DOMAIN-CONTAINING PROTEIN"/>
    <property type="match status" value="1"/>
</dbReference>
<feature type="domain" description="MATH" evidence="1">
    <location>
        <begin position="183"/>
        <end position="310"/>
    </location>
</feature>
<feature type="domain" description="MATH" evidence="1">
    <location>
        <begin position="26"/>
        <end position="163"/>
    </location>
</feature>
<dbReference type="PANTHER" id="PTHR46162">
    <property type="entry name" value="TRAF-LIKE FAMILY PROTEIN"/>
    <property type="match status" value="1"/>
</dbReference>
<dbReference type="SUPFAM" id="SSF49599">
    <property type="entry name" value="TRAF domain-like"/>
    <property type="match status" value="2"/>
</dbReference>
<evidence type="ECO:0000313" key="2">
    <source>
        <dbReference type="EMBL" id="GMI98271.1"/>
    </source>
</evidence>